<evidence type="ECO:0000256" key="5">
    <source>
        <dbReference type="ARBA" id="ARBA00011353"/>
    </source>
</evidence>
<evidence type="ECO:0000256" key="15">
    <source>
        <dbReference type="ARBA" id="ARBA00023015"/>
    </source>
</evidence>
<evidence type="ECO:0000259" key="29">
    <source>
        <dbReference type="PROSITE" id="PS51726"/>
    </source>
</evidence>
<dbReference type="InterPro" id="IPR016181">
    <property type="entry name" value="Acyl_CoA_acyltransferase"/>
</dbReference>
<evidence type="ECO:0000256" key="13">
    <source>
        <dbReference type="ARBA" id="ARBA00022989"/>
    </source>
</evidence>
<feature type="transmembrane region" description="Helical" evidence="28">
    <location>
        <begin position="957"/>
        <end position="983"/>
    </location>
</feature>
<feature type="region of interest" description="Disordered" evidence="27">
    <location>
        <begin position="565"/>
        <end position="612"/>
    </location>
</feature>
<dbReference type="Proteomes" id="UP000009131">
    <property type="component" value="Unassembled WGS sequence"/>
</dbReference>
<dbReference type="PANTHER" id="PTHR10615:SF218">
    <property type="entry name" value="HISTONE ACETYLTRANSFERASE ESA1"/>
    <property type="match status" value="1"/>
</dbReference>
<dbReference type="GO" id="GO:0003682">
    <property type="term" value="F:chromatin binding"/>
    <property type="evidence" value="ECO:0007669"/>
    <property type="project" value="TreeGrafter"/>
</dbReference>
<evidence type="ECO:0000256" key="25">
    <source>
        <dbReference type="ARBA" id="ARBA00048940"/>
    </source>
</evidence>
<evidence type="ECO:0000256" key="6">
    <source>
        <dbReference type="ARBA" id="ARBA00013184"/>
    </source>
</evidence>
<evidence type="ECO:0000256" key="20">
    <source>
        <dbReference type="ARBA" id="ARBA00023242"/>
    </source>
</evidence>
<feature type="region of interest" description="Disordered" evidence="27">
    <location>
        <begin position="239"/>
        <end position="262"/>
    </location>
</feature>
<keyword evidence="15" id="KW-0805">Transcription regulation</keyword>
<feature type="transmembrane region" description="Helical" evidence="28">
    <location>
        <begin position="634"/>
        <end position="651"/>
    </location>
</feature>
<dbReference type="GO" id="GO:0006357">
    <property type="term" value="P:regulation of transcription by RNA polymerase II"/>
    <property type="evidence" value="ECO:0007669"/>
    <property type="project" value="TreeGrafter"/>
</dbReference>
<dbReference type="Gene3D" id="3.30.60.60">
    <property type="entry name" value="N-acetyl transferase-like"/>
    <property type="match status" value="1"/>
</dbReference>
<comment type="similarity">
    <text evidence="3">Belongs to the SLC41A transporter family.</text>
</comment>
<dbReference type="GO" id="GO:0006281">
    <property type="term" value="P:DNA repair"/>
    <property type="evidence" value="ECO:0007669"/>
    <property type="project" value="UniProtKB-KW"/>
</dbReference>
<evidence type="ECO:0000256" key="24">
    <source>
        <dbReference type="ARBA" id="ARBA00047787"/>
    </source>
</evidence>
<evidence type="ECO:0000256" key="28">
    <source>
        <dbReference type="SAM" id="Phobius"/>
    </source>
</evidence>
<keyword evidence="18" id="KW-0804">Transcription</keyword>
<keyword evidence="20" id="KW-0539">Nucleus</keyword>
<dbReference type="OrthoDB" id="787137at2759"/>
<feature type="transmembrane region" description="Helical" evidence="28">
    <location>
        <begin position="832"/>
        <end position="851"/>
    </location>
</feature>
<comment type="subcellular location">
    <subcellularLocation>
        <location evidence="2">Membrane</location>
        <topology evidence="2">Multi-pass membrane protein</topology>
    </subcellularLocation>
    <subcellularLocation>
        <location evidence="1">Nucleus</location>
    </subcellularLocation>
</comment>
<evidence type="ECO:0000256" key="12">
    <source>
        <dbReference type="ARBA" id="ARBA00022853"/>
    </source>
</evidence>
<dbReference type="InterPro" id="IPR006667">
    <property type="entry name" value="SLC41_membr_dom"/>
</dbReference>
<feature type="transmembrane region" description="Helical" evidence="28">
    <location>
        <begin position="863"/>
        <end position="883"/>
    </location>
</feature>
<dbReference type="EC" id="2.3.1.48" evidence="6"/>
<evidence type="ECO:0000256" key="19">
    <source>
        <dbReference type="ARBA" id="ARBA00023204"/>
    </source>
</evidence>
<dbReference type="FunFam" id="1.10.10.10:FF:000022">
    <property type="entry name" value="Histone acetyltransferase"/>
    <property type="match status" value="1"/>
</dbReference>
<dbReference type="Gene3D" id="2.30.30.140">
    <property type="match status" value="1"/>
</dbReference>
<dbReference type="GO" id="GO:0008324">
    <property type="term" value="F:monoatomic cation transmembrane transporter activity"/>
    <property type="evidence" value="ECO:0007669"/>
    <property type="project" value="InterPro"/>
</dbReference>
<keyword evidence="11" id="KW-0460">Magnesium</keyword>
<evidence type="ECO:0000256" key="26">
    <source>
        <dbReference type="PIRSR" id="PIRSR602717-51"/>
    </source>
</evidence>
<dbReference type="SUPFAM" id="SSF161093">
    <property type="entry name" value="MgtE membrane domain-like"/>
    <property type="match status" value="2"/>
</dbReference>
<comment type="subunit">
    <text evidence="5">Component of the NuA4 histone acetyltransferase complex.</text>
</comment>
<name>G7E1H3_MIXOS</name>
<comment type="caution">
    <text evidence="30">The sequence shown here is derived from an EMBL/GenBank/DDBJ whole genome shotgun (WGS) entry which is preliminary data.</text>
</comment>
<dbReference type="eggNOG" id="KOG3788">
    <property type="taxonomic scope" value="Eukaryota"/>
</dbReference>
<sequence>MAGAGKENVDPAKPAPSAQVAANDPAVVKPIVTRGTSSLSSLVKGCKVFVDRPADEARRAEILAIRDRSARAYGASRGILRGAAASGSDNSELPEADRLEYYIHYVEFNKRLDEWVPGKRLLLDRDVIWPMPPSASADDKKRSGSATPSKSQKGSPATATPPGIHSLKGSTGGSMLRKAALKAATAAAGQKRKADSETPAESEDGDGEGEGEGEEDDGGSEDAGDGGAVVAVEMVDDDADGDGEEASLMDDTQSPAEPETFSKEHEIEKLRTQGSMTQSHNEISRVKNLDKITMGRHVVEAWYFSQYPVEYAHIPMLYICEFCLSFFAAPKSLERHRHKCTLQHPPGNEIYRHEDISFFEIDGRKQKTWCRNLCLLSKCFLDHKTLYYDVDPFLFYCMCLRDDRGMHLIGYFSKEKESAENYNVACILTLPQYQRLGFGKLLIEFSYELSKKENKLGSPEKPLSDLGLLSYRAYWQETIIELLLNTPEEISIDEIANKTAITHNDVMHTCQALQLLKWYKNAHVICLSDAAIENHERAKKKRRRKIVPSSLLWRPPVFSREQLSMPQDAGAEDKHQLLPDTPHSRLAVPSSQSRRASNDGSTSSGTSSRRKAKRDKLFRAGFAQEMIRQTVPSLLLATLGSVLAGEVLARLKTWTVFVRVPELFILVPILLNLKGNLELCLAARFSTSANIGELDVRRTRRALVLGNLALLQVQGLIVALIAGVIAFLLGLASRTGLPLPAKAALDETGITASTRPGTYFELIMVLCAGMLAASLSSAVTGSFMCSLVVLSRWARINPDNIATPLASSFGDLITLTILAVISSALVGVLGSFVSTFIFLGLLLSIVLHFFVTFRNAYVQELLWSGWIPLITAMLLSSATGVILEHAVNNFRGYGLVAAVTTAICGNVGGIFCSRISTSLHASREENHLLVASTLFAISMPVLCGFVLFVWLTNGARVGLVFCLTFTGVAAGTVFASLTFAYLLTIHLWRNDYDPDINALPLITSLTDVVGQGLLVLAFSLSYKSLGPDPELTSAIGSNVTSIANATSFVNGTADLLTAKAFMSPMYMLSH</sequence>
<dbReference type="Pfam" id="PF17772">
    <property type="entry name" value="zf-MYST"/>
    <property type="match status" value="1"/>
</dbReference>
<evidence type="ECO:0000256" key="2">
    <source>
        <dbReference type="ARBA" id="ARBA00004141"/>
    </source>
</evidence>
<organism evidence="30 31">
    <name type="scientific">Mixia osmundae (strain CBS 9802 / IAM 14324 / JCM 22182 / KY 12970)</name>
    <dbReference type="NCBI Taxonomy" id="764103"/>
    <lineage>
        <taxon>Eukaryota</taxon>
        <taxon>Fungi</taxon>
        <taxon>Dikarya</taxon>
        <taxon>Basidiomycota</taxon>
        <taxon>Pucciniomycotina</taxon>
        <taxon>Mixiomycetes</taxon>
        <taxon>Mixiales</taxon>
        <taxon>Mixiaceae</taxon>
        <taxon>Mixia</taxon>
    </lineage>
</organism>
<feature type="region of interest" description="Disordered" evidence="27">
    <location>
        <begin position="1"/>
        <end position="26"/>
    </location>
</feature>
<evidence type="ECO:0000256" key="14">
    <source>
        <dbReference type="ARBA" id="ARBA00022990"/>
    </source>
</evidence>
<feature type="compositionally biased region" description="Acidic residues" evidence="27">
    <location>
        <begin position="198"/>
        <end position="224"/>
    </location>
</feature>
<evidence type="ECO:0000256" key="11">
    <source>
        <dbReference type="ARBA" id="ARBA00022842"/>
    </source>
</evidence>
<feature type="transmembrane region" description="Helical" evidence="28">
    <location>
        <begin position="802"/>
        <end position="826"/>
    </location>
</feature>
<evidence type="ECO:0000256" key="1">
    <source>
        <dbReference type="ARBA" id="ARBA00004123"/>
    </source>
</evidence>
<dbReference type="EMBL" id="BABT02000106">
    <property type="protein sequence ID" value="GAA96683.1"/>
    <property type="molecule type" value="Genomic_DNA"/>
</dbReference>
<feature type="transmembrane region" description="Helical" evidence="28">
    <location>
        <begin position="928"/>
        <end position="951"/>
    </location>
</feature>
<evidence type="ECO:0000256" key="8">
    <source>
        <dbReference type="ARBA" id="ARBA00022679"/>
    </source>
</evidence>
<dbReference type="HOGENOM" id="CLU_010225_0_0_1"/>
<keyword evidence="17" id="KW-0010">Activator</keyword>
<dbReference type="AlphaFoldDB" id="G7E1H3"/>
<dbReference type="InterPro" id="IPR036388">
    <property type="entry name" value="WH-like_DNA-bd_sf"/>
</dbReference>
<keyword evidence="12" id="KW-0156">Chromatin regulator</keyword>
<evidence type="ECO:0000256" key="18">
    <source>
        <dbReference type="ARBA" id="ARBA00023163"/>
    </source>
</evidence>
<keyword evidence="10" id="KW-0227">DNA damage</keyword>
<dbReference type="GO" id="GO:0003712">
    <property type="term" value="F:transcription coregulator activity"/>
    <property type="evidence" value="ECO:0007669"/>
    <property type="project" value="TreeGrafter"/>
</dbReference>
<dbReference type="Pfam" id="PF11717">
    <property type="entry name" value="Tudor-knot"/>
    <property type="match status" value="1"/>
</dbReference>
<dbReference type="GO" id="GO:0140064">
    <property type="term" value="F:peptide crotonyltransferase activity"/>
    <property type="evidence" value="ECO:0007669"/>
    <property type="project" value="RHEA"/>
</dbReference>
<feature type="active site" description="Proton donor/acceptor" evidence="26">
    <location>
        <position position="460"/>
    </location>
</feature>
<evidence type="ECO:0000313" key="31">
    <source>
        <dbReference type="Proteomes" id="UP000009131"/>
    </source>
</evidence>
<dbReference type="InterPro" id="IPR002717">
    <property type="entry name" value="HAT_MYST-type"/>
</dbReference>
<keyword evidence="16 28" id="KW-0472">Membrane</keyword>
<dbReference type="InterPro" id="IPR025995">
    <property type="entry name" value="Tudor-knot"/>
</dbReference>
<evidence type="ECO:0000313" key="30">
    <source>
        <dbReference type="EMBL" id="GAA96683.1"/>
    </source>
</evidence>
<dbReference type="SUPFAM" id="SSF55729">
    <property type="entry name" value="Acyl-CoA N-acyltransferases (Nat)"/>
    <property type="match status" value="1"/>
</dbReference>
<dbReference type="GO" id="GO:0004402">
    <property type="term" value="F:histone acetyltransferase activity"/>
    <property type="evidence" value="ECO:0007669"/>
    <property type="project" value="InterPro"/>
</dbReference>
<dbReference type="eggNOG" id="KOG2747">
    <property type="taxonomic scope" value="Eukaryota"/>
</dbReference>
<keyword evidence="8" id="KW-0808">Transferase</keyword>
<reference evidence="30 31" key="1">
    <citation type="journal article" date="2011" name="J. Gen. Appl. Microbiol.">
        <title>Draft genome sequencing of the enigmatic basidiomycete Mixia osmundae.</title>
        <authorList>
            <person name="Nishida H."/>
            <person name="Nagatsuka Y."/>
            <person name="Sugiyama J."/>
        </authorList>
    </citation>
    <scope>NUCLEOTIDE SEQUENCE [LARGE SCALE GENOMIC DNA]</scope>
    <source>
        <strain evidence="31">CBS 9802 / IAM 14324 / JCM 22182 / KY 12970</strain>
    </source>
</reference>
<dbReference type="SUPFAM" id="SSF54160">
    <property type="entry name" value="Chromo domain-like"/>
    <property type="match status" value="1"/>
</dbReference>
<dbReference type="FunFam" id="3.40.630.30:FF:000002">
    <property type="entry name" value="Histone acetyltransferase"/>
    <property type="match status" value="1"/>
</dbReference>
<comment type="catalytic activity">
    <reaction evidence="25">
        <text>L-lysyl-[histone] + acetyl-CoA = N(6)-acetyl-L-lysyl-[histone] + CoA + H(+)</text>
        <dbReference type="Rhea" id="RHEA:21992"/>
        <dbReference type="Rhea" id="RHEA-COMP:9845"/>
        <dbReference type="Rhea" id="RHEA-COMP:11338"/>
        <dbReference type="ChEBI" id="CHEBI:15378"/>
        <dbReference type="ChEBI" id="CHEBI:29969"/>
        <dbReference type="ChEBI" id="CHEBI:57287"/>
        <dbReference type="ChEBI" id="CHEBI:57288"/>
        <dbReference type="ChEBI" id="CHEBI:61930"/>
        <dbReference type="EC" id="2.3.1.48"/>
    </reaction>
    <physiologicalReaction direction="left-to-right" evidence="25">
        <dbReference type="Rhea" id="RHEA:21993"/>
    </physiologicalReaction>
</comment>
<dbReference type="InterPro" id="IPR050603">
    <property type="entry name" value="MYST_HAT"/>
</dbReference>
<evidence type="ECO:0000256" key="4">
    <source>
        <dbReference type="ARBA" id="ARBA00010107"/>
    </source>
</evidence>
<comment type="function">
    <text evidence="21">Catalytic component of the NuA4 histone acetyltransferase (HAT) complex which is involved in epigenetic transcriptional activation of selected genes principally by acetylation of nucleosomal histones H4, H3, H2B, H2A and H2A variant H2A.Z. Acetylates histone H4 to form H4K5ac, H4K8ac, H4K12ac and H4K16ac, histone H3 to form H3K14ac, and histone H2A to form H2AK4ac and H2AK7ac. The NuA4 complex is involved in the DNA damage response and is required for chromosome segregation. The NuA4 complex plays a direct role in repair of DNA double-strand breaks (DSBs) through homologous recombination. Recruitment to promoters depends on H3K4me. Also acetylates non-histone proteins. In addition to protein acetyltransferase, can use different acyl-CoA substrates, such as 2-hydroxyisobutanoyl-CoA (2-hydroxyisobutyryl-CoA) or (2E)-butenoyl-CoA (crotonyl-CoA), and is able to mediate protein 2-hydroxyisobutyrylation and crotonylation, respectively.</text>
</comment>
<accession>G7E1H3</accession>
<dbReference type="GO" id="GO:0106226">
    <property type="term" value="F:peptide 2-hydroxyisobutyryltransferase activity"/>
    <property type="evidence" value="ECO:0007669"/>
    <property type="project" value="RHEA"/>
</dbReference>
<dbReference type="GO" id="GO:0016020">
    <property type="term" value="C:membrane"/>
    <property type="evidence" value="ECO:0007669"/>
    <property type="project" value="UniProtKB-SubCell"/>
</dbReference>
<reference evidence="30 31" key="2">
    <citation type="journal article" date="2012" name="Open Biol.">
        <title>Characteristics of nucleosomes and linker DNA regions on the genome of the basidiomycete Mixia osmundae revealed by mono- and dinucleosome mapping.</title>
        <authorList>
            <person name="Nishida H."/>
            <person name="Kondo S."/>
            <person name="Matsumoto T."/>
            <person name="Suzuki Y."/>
            <person name="Yoshikawa H."/>
            <person name="Taylor T.D."/>
            <person name="Sugiyama J."/>
        </authorList>
    </citation>
    <scope>NUCLEOTIDE SEQUENCE [LARGE SCALE GENOMIC DNA]</scope>
    <source>
        <strain evidence="31">CBS 9802 / IAM 14324 / JCM 22182 / KY 12970</strain>
    </source>
</reference>
<dbReference type="InterPro" id="IPR036739">
    <property type="entry name" value="SLC41_membr_dom_sf"/>
</dbReference>
<protein>
    <recommendedName>
        <fullName evidence="6">histone acetyltransferase</fullName>
        <ecNumber evidence="6">2.3.1.48</ecNumber>
    </recommendedName>
</protein>
<dbReference type="Pfam" id="PF01769">
    <property type="entry name" value="MgtE"/>
    <property type="match status" value="2"/>
</dbReference>
<keyword evidence="14" id="KW-0007">Acetylation</keyword>
<dbReference type="PANTHER" id="PTHR10615">
    <property type="entry name" value="HISTONE ACETYLTRANSFERASE"/>
    <property type="match status" value="1"/>
</dbReference>
<dbReference type="InterPro" id="IPR016197">
    <property type="entry name" value="Chromo-like_dom_sf"/>
</dbReference>
<comment type="similarity">
    <text evidence="4">Belongs to the MYST (SAS/MOZ) family.</text>
</comment>
<evidence type="ECO:0000256" key="23">
    <source>
        <dbReference type="ARBA" id="ARBA00047752"/>
    </source>
</evidence>
<dbReference type="Gene3D" id="1.10.10.10">
    <property type="entry name" value="Winged helix-like DNA-binding domain superfamily/Winged helix DNA-binding domain"/>
    <property type="match status" value="1"/>
</dbReference>
<evidence type="ECO:0000256" key="27">
    <source>
        <dbReference type="SAM" id="MobiDB-lite"/>
    </source>
</evidence>
<dbReference type="GO" id="GO:0000785">
    <property type="term" value="C:chromatin"/>
    <property type="evidence" value="ECO:0007669"/>
    <property type="project" value="TreeGrafter"/>
</dbReference>
<feature type="compositionally biased region" description="Acidic residues" evidence="27">
    <location>
        <begin position="239"/>
        <end position="248"/>
    </location>
</feature>
<evidence type="ECO:0000256" key="10">
    <source>
        <dbReference type="ARBA" id="ARBA00022763"/>
    </source>
</evidence>
<dbReference type="Gene3D" id="1.10.357.20">
    <property type="entry name" value="SLC41 divalent cation transporters, integral membrane domain"/>
    <property type="match status" value="2"/>
</dbReference>
<dbReference type="FunFam" id="3.30.60.60:FF:000001">
    <property type="entry name" value="Histone acetyltransferase"/>
    <property type="match status" value="1"/>
</dbReference>
<feature type="transmembrane region" description="Helical" evidence="28">
    <location>
        <begin position="895"/>
        <end position="916"/>
    </location>
</feature>
<feature type="domain" description="MYST-type HAT" evidence="29">
    <location>
        <begin position="284"/>
        <end position="555"/>
    </location>
</feature>
<evidence type="ECO:0000256" key="22">
    <source>
        <dbReference type="ARBA" id="ARBA00047557"/>
    </source>
</evidence>
<feature type="region of interest" description="Disordered" evidence="27">
    <location>
        <begin position="130"/>
        <end position="226"/>
    </location>
</feature>
<dbReference type="STRING" id="764103.G7E1H3"/>
<evidence type="ECO:0000256" key="3">
    <source>
        <dbReference type="ARBA" id="ARBA00009749"/>
    </source>
</evidence>
<feature type="transmembrane region" description="Helical" evidence="28">
    <location>
        <begin position="704"/>
        <end position="729"/>
    </location>
</feature>
<evidence type="ECO:0000256" key="7">
    <source>
        <dbReference type="ARBA" id="ARBA00022448"/>
    </source>
</evidence>
<dbReference type="InParanoid" id="G7E1H3"/>
<dbReference type="GO" id="GO:0005634">
    <property type="term" value="C:nucleus"/>
    <property type="evidence" value="ECO:0007669"/>
    <property type="project" value="UniProtKB-SubCell"/>
</dbReference>
<comment type="catalytic activity">
    <reaction evidence="24">
        <text>L-lysyl-[protein] + acetyl-CoA = N(6)-acetyl-L-lysyl-[protein] + CoA + H(+)</text>
        <dbReference type="Rhea" id="RHEA:45948"/>
        <dbReference type="Rhea" id="RHEA-COMP:9752"/>
        <dbReference type="Rhea" id="RHEA-COMP:10731"/>
        <dbReference type="ChEBI" id="CHEBI:15378"/>
        <dbReference type="ChEBI" id="CHEBI:29969"/>
        <dbReference type="ChEBI" id="CHEBI:57287"/>
        <dbReference type="ChEBI" id="CHEBI:57288"/>
        <dbReference type="ChEBI" id="CHEBI:61930"/>
    </reaction>
    <physiologicalReaction direction="left-to-right" evidence="24">
        <dbReference type="Rhea" id="RHEA:45949"/>
    </physiologicalReaction>
</comment>
<keyword evidence="13 28" id="KW-1133">Transmembrane helix</keyword>
<evidence type="ECO:0000256" key="16">
    <source>
        <dbReference type="ARBA" id="ARBA00023136"/>
    </source>
</evidence>
<keyword evidence="9 28" id="KW-0812">Transmembrane</keyword>
<evidence type="ECO:0000256" key="17">
    <source>
        <dbReference type="ARBA" id="ARBA00023159"/>
    </source>
</evidence>
<dbReference type="InterPro" id="IPR040706">
    <property type="entry name" value="Zf-MYST"/>
</dbReference>
<dbReference type="PROSITE" id="PS51726">
    <property type="entry name" value="MYST_HAT"/>
    <property type="match status" value="1"/>
</dbReference>
<dbReference type="Gene3D" id="3.40.630.30">
    <property type="match status" value="1"/>
</dbReference>
<keyword evidence="19" id="KW-0234">DNA repair</keyword>
<comment type="catalytic activity">
    <reaction evidence="22">
        <text>2-hydroxyisobutanoyl-CoA + L-lysyl-[protein] = N(6)-(2-hydroxyisobutanoyl)-L-lysyl-[protein] + CoA + H(+)</text>
        <dbReference type="Rhea" id="RHEA:24180"/>
        <dbReference type="Rhea" id="RHEA-COMP:9752"/>
        <dbReference type="Rhea" id="RHEA-COMP:15921"/>
        <dbReference type="ChEBI" id="CHEBI:15378"/>
        <dbReference type="ChEBI" id="CHEBI:29969"/>
        <dbReference type="ChEBI" id="CHEBI:57287"/>
        <dbReference type="ChEBI" id="CHEBI:131780"/>
        <dbReference type="ChEBI" id="CHEBI:144968"/>
    </reaction>
    <physiologicalReaction direction="left-to-right" evidence="22">
        <dbReference type="Rhea" id="RHEA:24181"/>
    </physiologicalReaction>
</comment>
<dbReference type="Pfam" id="PF01853">
    <property type="entry name" value="MOZ_SAS"/>
    <property type="match status" value="1"/>
</dbReference>
<evidence type="ECO:0000256" key="9">
    <source>
        <dbReference type="ARBA" id="ARBA00022692"/>
    </source>
</evidence>
<feature type="compositionally biased region" description="Polar residues" evidence="27">
    <location>
        <begin position="144"/>
        <end position="158"/>
    </location>
</feature>
<comment type="catalytic activity">
    <reaction evidence="23">
        <text>(2E)-butenoyl-CoA + L-lysyl-[protein] = N(6)-(2E)-butenoyl-L-lysyl-[protein] + CoA + H(+)</text>
        <dbReference type="Rhea" id="RHEA:53908"/>
        <dbReference type="Rhea" id="RHEA-COMP:9752"/>
        <dbReference type="Rhea" id="RHEA-COMP:13707"/>
        <dbReference type="ChEBI" id="CHEBI:15378"/>
        <dbReference type="ChEBI" id="CHEBI:29969"/>
        <dbReference type="ChEBI" id="CHEBI:57287"/>
        <dbReference type="ChEBI" id="CHEBI:57332"/>
        <dbReference type="ChEBI" id="CHEBI:137954"/>
    </reaction>
    <physiologicalReaction direction="left-to-right" evidence="23">
        <dbReference type="Rhea" id="RHEA:53909"/>
    </physiologicalReaction>
</comment>
<keyword evidence="31" id="KW-1185">Reference proteome</keyword>
<feature type="transmembrane region" description="Helical" evidence="28">
    <location>
        <begin position="762"/>
        <end position="790"/>
    </location>
</feature>
<evidence type="ECO:0000256" key="21">
    <source>
        <dbReference type="ARBA" id="ARBA00045805"/>
    </source>
</evidence>
<keyword evidence="7" id="KW-0813">Transport</keyword>
<gene>
    <name evidence="30" type="primary">Mo03354</name>
    <name evidence="30" type="ORF">E5Q_03354</name>
</gene>
<feature type="compositionally biased region" description="Polar residues" evidence="27">
    <location>
        <begin position="589"/>
        <end position="599"/>
    </location>
</feature>
<proteinExistence type="inferred from homology"/>